<dbReference type="Pfam" id="PF01352">
    <property type="entry name" value="KRAB"/>
    <property type="match status" value="1"/>
</dbReference>
<evidence type="ECO:0000256" key="10">
    <source>
        <dbReference type="ARBA" id="ARBA00023242"/>
    </source>
</evidence>
<evidence type="ECO:0000256" key="2">
    <source>
        <dbReference type="ARBA" id="ARBA00006991"/>
    </source>
</evidence>
<dbReference type="PROSITE" id="PS50804">
    <property type="entry name" value="SCAN_BOX"/>
    <property type="match status" value="1"/>
</dbReference>
<dbReference type="PROSITE" id="PS50157">
    <property type="entry name" value="ZINC_FINGER_C2H2_2"/>
    <property type="match status" value="13"/>
</dbReference>
<evidence type="ECO:0000256" key="4">
    <source>
        <dbReference type="ARBA" id="ARBA00022737"/>
    </source>
</evidence>
<dbReference type="PROSITE" id="PS50805">
    <property type="entry name" value="KRAB"/>
    <property type="match status" value="1"/>
</dbReference>
<keyword evidence="5 11" id="KW-0863">Zinc-finger</keyword>
<dbReference type="InterPro" id="IPR038269">
    <property type="entry name" value="SCAN_sf"/>
</dbReference>
<evidence type="ECO:0000256" key="12">
    <source>
        <dbReference type="SAM" id="MobiDB-lite"/>
    </source>
</evidence>
<dbReference type="FunFam" id="1.10.4020.10:FF:000005">
    <property type="entry name" value="Uncharacterized protein"/>
    <property type="match status" value="1"/>
</dbReference>
<dbReference type="Gene3D" id="6.10.140.140">
    <property type="match status" value="1"/>
</dbReference>
<reference evidence="16" key="1">
    <citation type="submission" date="2009-12" db="EMBL/GenBank/DDBJ databases">
        <title>The Genome Sequence of Anolis carolinensis (Green Anole Lizard).</title>
        <authorList>
            <consortium name="The Genome Sequencing Platform"/>
            <person name="Di Palma F."/>
            <person name="Alfoldi J."/>
            <person name="Heiman D."/>
            <person name="Young S."/>
            <person name="Grabherr M."/>
            <person name="Johnson J."/>
            <person name="Lander E.S."/>
            <person name="Lindblad-Toh K."/>
        </authorList>
    </citation>
    <scope>NUCLEOTIDE SEQUENCE [LARGE SCALE GENOMIC DNA]</scope>
    <source>
        <strain evidence="16">JBL SC #1</strain>
    </source>
</reference>
<dbReference type="CDD" id="cd07765">
    <property type="entry name" value="KRAB_A-box"/>
    <property type="match status" value="1"/>
</dbReference>
<dbReference type="SUPFAM" id="SSF57667">
    <property type="entry name" value="beta-beta-alpha zinc fingers"/>
    <property type="match status" value="7"/>
</dbReference>
<feature type="domain" description="C2H2-type" evidence="13">
    <location>
        <begin position="591"/>
        <end position="618"/>
    </location>
</feature>
<keyword evidence="7" id="KW-0805">Transcription regulation</keyword>
<dbReference type="InterPro" id="IPR036236">
    <property type="entry name" value="Znf_C2H2_sf"/>
</dbReference>
<evidence type="ECO:0000259" key="15">
    <source>
        <dbReference type="PROSITE" id="PS50805"/>
    </source>
</evidence>
<sequence length="705" mass="79295">MANAKPPAGEVPPLLAMWESSWRRRSDWVSLAGLVEEERVCLPKREMALLPRLEPGCKDTGQVGKQEALDPEPSKDPPAFPAGNGGQFWEGDLVGKGLLGDSSPSEAAPSQSFRQFNYKETLGPREVCSRLHSLCRLWLKPEKHTMAEMLDLVLLEQFLAVLPAEMERWVRECGAETSSQAVALAEGFLLSWAEEQTEKQQQAQDLCAEVAIALERPPSMYSRMLDCTGQREPPRSTRGESERTHTGFPLPFDERNTHSMTPDQVTLQEVAMSFSEEEWALLDPDQRALHQQVMKENVEIVFSLKTHREGESSQYLDCADKKDLGPSGQQALYTKRKPFMCLECGKCFCNKKSTARHQAMHTGDKKFKCLECGKGFIKKIGLTYHQATHTGEKPFKCLECGKGFTQKIGLTYHQATHTGEKPFKCLECGKGFIQKMHLTYHQAIHSGEKPFKCLECGKSFILKGNLISHQTIHSGEKPFKCMECGKGFIRKTGLTKHQATHTGEKPFKCLACGKGFTQKIGLTYHQATHTGEKPFKCLECGKGFIQKKYLTYHQAIHSGEKPFKCLECGKSFIMKRQLTSHQTIHSGEKPFKCMECGKGFIQKASLTYHQAIHSGEKPFKCLECGKSFTQKTRLIYHQATHAGEKPFKCLDCKSSFTDKRCLIAHQATHSGEKPFKCLDCGKGFTRKASLTQHQRIHTGEKRFTV</sequence>
<dbReference type="Pfam" id="PF02023">
    <property type="entry name" value="SCAN"/>
    <property type="match status" value="1"/>
</dbReference>
<evidence type="ECO:0000256" key="8">
    <source>
        <dbReference type="ARBA" id="ARBA00023125"/>
    </source>
</evidence>
<evidence type="ECO:0000259" key="13">
    <source>
        <dbReference type="PROSITE" id="PS50157"/>
    </source>
</evidence>
<evidence type="ECO:0000313" key="16">
    <source>
        <dbReference type="Ensembl" id="ENSACAP00000019092.2"/>
    </source>
</evidence>
<comment type="subcellular location">
    <subcellularLocation>
        <location evidence="1">Nucleus</location>
    </subcellularLocation>
</comment>
<dbReference type="HOGENOM" id="CLU_002678_53_3_1"/>
<dbReference type="GO" id="GO:0005634">
    <property type="term" value="C:nucleus"/>
    <property type="evidence" value="ECO:0007669"/>
    <property type="project" value="UniProtKB-SubCell"/>
</dbReference>
<dbReference type="PANTHER" id="PTHR24388:SF96">
    <property type="entry name" value="GENE, 32687-RELATED"/>
    <property type="match status" value="1"/>
</dbReference>
<dbReference type="InParanoid" id="H9GRY6"/>
<feature type="domain" description="C2H2-type" evidence="13">
    <location>
        <begin position="675"/>
        <end position="702"/>
    </location>
</feature>
<feature type="domain" description="C2H2-type" evidence="13">
    <location>
        <begin position="451"/>
        <end position="478"/>
    </location>
</feature>
<dbReference type="Pfam" id="PF00096">
    <property type="entry name" value="zf-C2H2"/>
    <property type="match status" value="12"/>
</dbReference>
<organism evidence="16 17">
    <name type="scientific">Anolis carolinensis</name>
    <name type="common">Green anole</name>
    <name type="synonym">American chameleon</name>
    <dbReference type="NCBI Taxonomy" id="28377"/>
    <lineage>
        <taxon>Eukaryota</taxon>
        <taxon>Metazoa</taxon>
        <taxon>Chordata</taxon>
        <taxon>Craniata</taxon>
        <taxon>Vertebrata</taxon>
        <taxon>Euteleostomi</taxon>
        <taxon>Lepidosauria</taxon>
        <taxon>Squamata</taxon>
        <taxon>Bifurcata</taxon>
        <taxon>Unidentata</taxon>
        <taxon>Episquamata</taxon>
        <taxon>Toxicofera</taxon>
        <taxon>Iguania</taxon>
        <taxon>Dactyloidae</taxon>
        <taxon>Anolis</taxon>
    </lineage>
</organism>
<evidence type="ECO:0000256" key="9">
    <source>
        <dbReference type="ARBA" id="ARBA00023163"/>
    </source>
</evidence>
<feature type="domain" description="C2H2-type" evidence="13">
    <location>
        <begin position="535"/>
        <end position="562"/>
    </location>
</feature>
<dbReference type="FunFam" id="3.30.160.60:FF:000620">
    <property type="entry name" value="Zinc finger protein 263"/>
    <property type="match status" value="1"/>
</dbReference>
<feature type="domain" description="C2H2-type" evidence="13">
    <location>
        <begin position="395"/>
        <end position="422"/>
    </location>
</feature>
<feature type="domain" description="SCAN box" evidence="14">
    <location>
        <begin position="111"/>
        <end position="188"/>
    </location>
</feature>
<keyword evidence="17" id="KW-1185">Reference proteome</keyword>
<keyword evidence="8" id="KW-0238">DNA-binding</keyword>
<dbReference type="SUPFAM" id="SSF47353">
    <property type="entry name" value="Retrovirus capsid dimerization domain-like"/>
    <property type="match status" value="1"/>
</dbReference>
<protein>
    <submittedName>
        <fullName evidence="16">Uncharacterized protein</fullName>
    </submittedName>
</protein>
<dbReference type="FunFam" id="3.30.160.60:FF:001430">
    <property type="entry name" value="Uncharacterized protein"/>
    <property type="match status" value="2"/>
</dbReference>
<feature type="domain" description="C2H2-type" evidence="13">
    <location>
        <begin position="647"/>
        <end position="674"/>
    </location>
</feature>
<keyword evidence="6" id="KW-0862">Zinc</keyword>
<dbReference type="InterPro" id="IPR036051">
    <property type="entry name" value="KRAB_dom_sf"/>
</dbReference>
<dbReference type="GO" id="GO:0003700">
    <property type="term" value="F:DNA-binding transcription factor activity"/>
    <property type="evidence" value="ECO:0000318"/>
    <property type="project" value="GO_Central"/>
</dbReference>
<dbReference type="FunFam" id="3.30.160.60:FF:000703">
    <property type="entry name" value="Uncharacterized protein"/>
    <property type="match status" value="8"/>
</dbReference>
<evidence type="ECO:0000259" key="14">
    <source>
        <dbReference type="PROSITE" id="PS50804"/>
    </source>
</evidence>
<feature type="region of interest" description="Disordered" evidence="12">
    <location>
        <begin position="223"/>
        <end position="258"/>
    </location>
</feature>
<dbReference type="Gene3D" id="3.30.160.60">
    <property type="entry name" value="Classic Zinc Finger"/>
    <property type="match status" value="13"/>
</dbReference>
<keyword evidence="9" id="KW-0804">Transcription</keyword>
<evidence type="ECO:0000256" key="1">
    <source>
        <dbReference type="ARBA" id="ARBA00004123"/>
    </source>
</evidence>
<reference evidence="16" key="3">
    <citation type="submission" date="2025-09" db="UniProtKB">
        <authorList>
            <consortium name="Ensembl"/>
        </authorList>
    </citation>
    <scope>IDENTIFICATION</scope>
</reference>
<feature type="domain" description="KRAB" evidence="15">
    <location>
        <begin position="265"/>
        <end position="344"/>
    </location>
</feature>
<evidence type="ECO:0000256" key="7">
    <source>
        <dbReference type="ARBA" id="ARBA00023015"/>
    </source>
</evidence>
<reference evidence="16" key="2">
    <citation type="submission" date="2025-08" db="UniProtKB">
        <authorList>
            <consortium name="Ensembl"/>
        </authorList>
    </citation>
    <scope>IDENTIFICATION</scope>
</reference>
<feature type="domain" description="C2H2-type" evidence="13">
    <location>
        <begin position="367"/>
        <end position="394"/>
    </location>
</feature>
<dbReference type="CDD" id="cd07936">
    <property type="entry name" value="SCAN"/>
    <property type="match status" value="1"/>
</dbReference>
<dbReference type="SMART" id="SM00355">
    <property type="entry name" value="ZnF_C2H2"/>
    <property type="match status" value="13"/>
</dbReference>
<dbReference type="FunFam" id="3.30.160.60:FF:000540">
    <property type="entry name" value="zinc finger protein 263 isoform X1"/>
    <property type="match status" value="1"/>
</dbReference>
<name>H9GRY6_ANOCA</name>
<dbReference type="Proteomes" id="UP000001646">
    <property type="component" value="Unplaced"/>
</dbReference>
<dbReference type="eggNOG" id="KOG1721">
    <property type="taxonomic scope" value="Eukaryota"/>
</dbReference>
<dbReference type="InterPro" id="IPR013087">
    <property type="entry name" value="Znf_C2H2_type"/>
</dbReference>
<accession>H9GRY6</accession>
<dbReference type="Ensembl" id="ENSACAT00000025007.3">
    <property type="protein sequence ID" value="ENSACAP00000019092.2"/>
    <property type="gene ID" value="ENSACAG00000026879.3"/>
</dbReference>
<evidence type="ECO:0000256" key="6">
    <source>
        <dbReference type="ARBA" id="ARBA00022833"/>
    </source>
</evidence>
<dbReference type="PANTHER" id="PTHR24388">
    <property type="entry name" value="ZINC FINGER PROTEIN"/>
    <property type="match status" value="1"/>
</dbReference>
<feature type="region of interest" description="Disordered" evidence="12">
    <location>
        <begin position="54"/>
        <end position="86"/>
    </location>
</feature>
<keyword evidence="3" id="KW-0479">Metal-binding</keyword>
<feature type="domain" description="C2H2-type" evidence="13">
    <location>
        <begin position="339"/>
        <end position="366"/>
    </location>
</feature>
<dbReference type="GeneTree" id="ENSGT01150000286941"/>
<dbReference type="SMART" id="SM00349">
    <property type="entry name" value="KRAB"/>
    <property type="match status" value="1"/>
</dbReference>
<evidence type="ECO:0000313" key="17">
    <source>
        <dbReference type="Proteomes" id="UP000001646"/>
    </source>
</evidence>
<dbReference type="Gene3D" id="1.10.4020.10">
    <property type="entry name" value="DNA breaking-rejoining enzymes"/>
    <property type="match status" value="1"/>
</dbReference>
<dbReference type="GO" id="GO:0000978">
    <property type="term" value="F:RNA polymerase II cis-regulatory region sequence-specific DNA binding"/>
    <property type="evidence" value="ECO:0000318"/>
    <property type="project" value="GO_Central"/>
</dbReference>
<dbReference type="InterPro" id="IPR003309">
    <property type="entry name" value="SCAN_dom"/>
</dbReference>
<comment type="similarity">
    <text evidence="2">Belongs to the krueppel C2H2-type zinc-finger protein family.</text>
</comment>
<dbReference type="InterPro" id="IPR001909">
    <property type="entry name" value="KRAB"/>
</dbReference>
<evidence type="ECO:0000256" key="3">
    <source>
        <dbReference type="ARBA" id="ARBA00022723"/>
    </source>
</evidence>
<dbReference type="SMART" id="SM00431">
    <property type="entry name" value="SCAN"/>
    <property type="match status" value="1"/>
</dbReference>
<proteinExistence type="inferred from homology"/>
<feature type="domain" description="C2H2-type" evidence="13">
    <location>
        <begin position="507"/>
        <end position="534"/>
    </location>
</feature>
<evidence type="ECO:0000256" key="5">
    <source>
        <dbReference type="ARBA" id="ARBA00022771"/>
    </source>
</evidence>
<keyword evidence="10" id="KW-0539">Nucleus</keyword>
<feature type="domain" description="C2H2-type" evidence="13">
    <location>
        <begin position="479"/>
        <end position="506"/>
    </location>
</feature>
<dbReference type="SUPFAM" id="SSF109640">
    <property type="entry name" value="KRAB domain (Kruppel-associated box)"/>
    <property type="match status" value="1"/>
</dbReference>
<keyword evidence="4" id="KW-0677">Repeat</keyword>
<dbReference type="PROSITE" id="PS00028">
    <property type="entry name" value="ZINC_FINGER_C2H2_1"/>
    <property type="match status" value="13"/>
</dbReference>
<feature type="domain" description="C2H2-type" evidence="13">
    <location>
        <begin position="563"/>
        <end position="590"/>
    </location>
</feature>
<feature type="domain" description="C2H2-type" evidence="13">
    <location>
        <begin position="423"/>
        <end position="450"/>
    </location>
</feature>
<dbReference type="Bgee" id="ENSACAG00000026879">
    <property type="expression patterns" value="Expressed in forelimb bud and 13 other cell types or tissues"/>
</dbReference>
<dbReference type="InterPro" id="IPR050527">
    <property type="entry name" value="Snail/Krueppel_Znf"/>
</dbReference>
<dbReference type="GO" id="GO:0008270">
    <property type="term" value="F:zinc ion binding"/>
    <property type="evidence" value="ECO:0007669"/>
    <property type="project" value="UniProtKB-KW"/>
</dbReference>
<dbReference type="GO" id="GO:0006357">
    <property type="term" value="P:regulation of transcription by RNA polymerase II"/>
    <property type="evidence" value="ECO:0000318"/>
    <property type="project" value="GO_Central"/>
</dbReference>
<feature type="compositionally biased region" description="Basic and acidic residues" evidence="12">
    <location>
        <begin position="232"/>
        <end position="245"/>
    </location>
</feature>
<feature type="domain" description="C2H2-type" evidence="13">
    <location>
        <begin position="619"/>
        <end position="646"/>
    </location>
</feature>
<dbReference type="AlphaFoldDB" id="H9GRY6"/>
<dbReference type="FunFam" id="3.30.160.60:FF:002206">
    <property type="match status" value="1"/>
</dbReference>
<evidence type="ECO:0000256" key="11">
    <source>
        <dbReference type="PROSITE-ProRule" id="PRU00042"/>
    </source>
</evidence>